<comment type="caution">
    <text evidence="1">The sequence shown here is derived from an EMBL/GenBank/DDBJ whole genome shotgun (WGS) entry which is preliminary data.</text>
</comment>
<reference evidence="1 2" key="1">
    <citation type="submission" date="2023-05" db="EMBL/GenBank/DDBJ databases">
        <title>B98-5 Cell Line De Novo Hybrid Assembly: An Optical Mapping Approach.</title>
        <authorList>
            <person name="Kananen K."/>
            <person name="Auerbach J.A."/>
            <person name="Kautto E."/>
            <person name="Blachly J.S."/>
        </authorList>
    </citation>
    <scope>NUCLEOTIDE SEQUENCE [LARGE SCALE GENOMIC DNA]</scope>
    <source>
        <strain evidence="1">B95-8</strain>
        <tissue evidence="1">Cell line</tissue>
    </source>
</reference>
<accession>A0ABQ9UX04</accession>
<evidence type="ECO:0000313" key="2">
    <source>
        <dbReference type="Proteomes" id="UP001266305"/>
    </source>
</evidence>
<organism evidence="1 2">
    <name type="scientific">Saguinus oedipus</name>
    <name type="common">Cotton-top tamarin</name>
    <name type="synonym">Oedipomidas oedipus</name>
    <dbReference type="NCBI Taxonomy" id="9490"/>
    <lineage>
        <taxon>Eukaryota</taxon>
        <taxon>Metazoa</taxon>
        <taxon>Chordata</taxon>
        <taxon>Craniata</taxon>
        <taxon>Vertebrata</taxon>
        <taxon>Euteleostomi</taxon>
        <taxon>Mammalia</taxon>
        <taxon>Eutheria</taxon>
        <taxon>Euarchontoglires</taxon>
        <taxon>Primates</taxon>
        <taxon>Haplorrhini</taxon>
        <taxon>Platyrrhini</taxon>
        <taxon>Cebidae</taxon>
        <taxon>Callitrichinae</taxon>
        <taxon>Saguinus</taxon>
    </lineage>
</organism>
<name>A0ABQ9UX04_SAGOE</name>
<gene>
    <name evidence="1" type="ORF">P7K49_019317</name>
</gene>
<sequence>MKDLIFTERKLVMTAPSDLVLCCSSHLDDELPGIVPQVPIHDPLIHCLQTGKLESENDTEAGVT</sequence>
<protein>
    <submittedName>
        <fullName evidence="1">Uncharacterized protein</fullName>
    </submittedName>
</protein>
<dbReference type="Proteomes" id="UP001266305">
    <property type="component" value="Unassembled WGS sequence"/>
</dbReference>
<proteinExistence type="predicted"/>
<keyword evidence="2" id="KW-1185">Reference proteome</keyword>
<dbReference type="EMBL" id="JASSZA010000009">
    <property type="protein sequence ID" value="KAK2101651.1"/>
    <property type="molecule type" value="Genomic_DNA"/>
</dbReference>
<evidence type="ECO:0000313" key="1">
    <source>
        <dbReference type="EMBL" id="KAK2101651.1"/>
    </source>
</evidence>